<proteinExistence type="inferred from homology"/>
<keyword evidence="4" id="KW-0408">Iron</keyword>
<dbReference type="PANTHER" id="PTHR30548:SF5">
    <property type="entry name" value="SUBUNIT OF OXYGEN-SENSITIVE 2-HYDROXYISOCAPROYL-COA DEHYDRATASE"/>
    <property type="match status" value="1"/>
</dbReference>
<protein>
    <submittedName>
        <fullName evidence="6">R-phenyllactate dehydratase beta subunit</fullName>
        <ecNumber evidence="6">4.2.1.-</ecNumber>
    </submittedName>
</protein>
<accession>A0A0L6ZBR1</accession>
<dbReference type="PATRIC" id="fig|1121318.3.peg.1005"/>
<dbReference type="EC" id="4.2.1.-" evidence="6"/>
<dbReference type="InterPro" id="IPR010327">
    <property type="entry name" value="FldB/FldC_alpha/beta"/>
</dbReference>
<keyword evidence="5" id="KW-0411">Iron-sulfur</keyword>
<evidence type="ECO:0000256" key="4">
    <source>
        <dbReference type="ARBA" id="ARBA00023004"/>
    </source>
</evidence>
<keyword evidence="6" id="KW-0456">Lyase</keyword>
<evidence type="ECO:0000256" key="2">
    <source>
        <dbReference type="ARBA" id="ARBA00005806"/>
    </source>
</evidence>
<keyword evidence="3" id="KW-0479">Metal-binding</keyword>
<reference evidence="7" key="1">
    <citation type="submission" date="2015-08" db="EMBL/GenBank/DDBJ databases">
        <title>Genome sequence of the strict anaerobe Clostridium homopropionicum LuHBu1 (DSM 5847T).</title>
        <authorList>
            <person name="Poehlein A."/>
            <person name="Beck M."/>
            <person name="Schiel-Bengelsdorf B."/>
            <person name="Bengelsdorf F.R."/>
            <person name="Daniel R."/>
            <person name="Duerre P."/>
        </authorList>
    </citation>
    <scope>NUCLEOTIDE SEQUENCE [LARGE SCALE GENOMIC DNA]</scope>
    <source>
        <strain evidence="7">DSM 5847</strain>
    </source>
</reference>
<comment type="caution">
    <text evidence="6">The sequence shown here is derived from an EMBL/GenBank/DDBJ whole genome shotgun (WGS) entry which is preliminary data.</text>
</comment>
<dbReference type="Gene3D" id="3.40.50.11900">
    <property type="match status" value="1"/>
</dbReference>
<dbReference type="STRING" id="36844.SAMN04488501_1081"/>
<dbReference type="PANTHER" id="PTHR30548">
    <property type="entry name" value="2-HYDROXYGLUTARYL-COA DEHYDRATASE, D-COMPONENT-RELATED"/>
    <property type="match status" value="1"/>
</dbReference>
<evidence type="ECO:0000256" key="5">
    <source>
        <dbReference type="ARBA" id="ARBA00023014"/>
    </source>
</evidence>
<dbReference type="RefSeq" id="WP_161803198.1">
    <property type="nucleotide sequence ID" value="NZ_LHUR01000013.1"/>
</dbReference>
<name>A0A0L6ZBR1_9CLOT</name>
<evidence type="ECO:0000313" key="6">
    <source>
        <dbReference type="EMBL" id="KOA20410.1"/>
    </source>
</evidence>
<comment type="similarity">
    <text evidence="2">Belongs to the FldB/FldC dehydratase alpha/beta subunit family.</text>
</comment>
<dbReference type="GO" id="GO:0051536">
    <property type="term" value="F:iron-sulfur cluster binding"/>
    <property type="evidence" value="ECO:0007669"/>
    <property type="project" value="UniProtKB-KW"/>
</dbReference>
<dbReference type="AlphaFoldDB" id="A0A0L6ZBR1"/>
<comment type="cofactor">
    <cofactor evidence="1">
        <name>[4Fe-4S] cluster</name>
        <dbReference type="ChEBI" id="CHEBI:49883"/>
    </cofactor>
</comment>
<sequence length="69" mass="8266">MLIDMVNKYKADAVVICMMKFCDPEEFDYPIYYREFEEAGIKNLYIEIDLETTSFEQTKTRVQSFSEML</sequence>
<dbReference type="GO" id="GO:0046872">
    <property type="term" value="F:metal ion binding"/>
    <property type="evidence" value="ECO:0007669"/>
    <property type="project" value="UniProtKB-KW"/>
</dbReference>
<dbReference type="EMBL" id="LHUR01000013">
    <property type="protein sequence ID" value="KOA20410.1"/>
    <property type="molecule type" value="Genomic_DNA"/>
</dbReference>
<dbReference type="GO" id="GO:0016836">
    <property type="term" value="F:hydro-lyase activity"/>
    <property type="evidence" value="ECO:0007669"/>
    <property type="project" value="UniProtKB-ARBA"/>
</dbReference>
<organism evidence="6 7">
    <name type="scientific">Clostridium homopropionicum DSM 5847</name>
    <dbReference type="NCBI Taxonomy" id="1121318"/>
    <lineage>
        <taxon>Bacteria</taxon>
        <taxon>Bacillati</taxon>
        <taxon>Bacillota</taxon>
        <taxon>Clostridia</taxon>
        <taxon>Eubacteriales</taxon>
        <taxon>Clostridiaceae</taxon>
        <taxon>Clostridium</taxon>
    </lineage>
</organism>
<dbReference type="Proteomes" id="UP000037043">
    <property type="component" value="Unassembled WGS sequence"/>
</dbReference>
<gene>
    <name evidence="6" type="primary">fldC_1</name>
    <name evidence="6" type="ORF">CLHOM_09980</name>
</gene>
<keyword evidence="7" id="KW-1185">Reference proteome</keyword>
<evidence type="ECO:0000313" key="7">
    <source>
        <dbReference type="Proteomes" id="UP000037043"/>
    </source>
</evidence>
<evidence type="ECO:0000256" key="3">
    <source>
        <dbReference type="ARBA" id="ARBA00022723"/>
    </source>
</evidence>
<evidence type="ECO:0000256" key="1">
    <source>
        <dbReference type="ARBA" id="ARBA00001966"/>
    </source>
</evidence>
<dbReference type="Pfam" id="PF06050">
    <property type="entry name" value="HGD-D"/>
    <property type="match status" value="1"/>
</dbReference>